<sequence>MHILMTRRAALKTAVAAGAVALLQPAGSLVALAASGAASKLEWTYFQANEVGFSRTPVLLTGEKEAILIDGGFTLSDGKAVADAIKAAGKRLTTIYVSCSDPDFYFSLRPVVEAFPDAKVLAAPATVAAINANVQTKLDTWSPQLGDNGPKVLADVVIPEASDLSSLSLEGNRIDIVTIDGLKDRRYLHVPSLNAIFGGVLVYSGSHVWVADEPTAEGRQKWIEALEAMAARKPDIVVPAHKGAGGPDGIEAILFTRDYLIAFNAAEAKAKDSAELIAAMTKLYPDFTDVSSLELGAKVAKGEMKWG</sequence>
<comment type="caution">
    <text evidence="1">The sequence shown here is derived from an EMBL/GenBank/DDBJ whole genome shotgun (WGS) entry which is preliminary data.</text>
</comment>
<protein>
    <submittedName>
        <fullName evidence="1">Glyoxylase-like metal-dependent hydrolase (Beta-lactamase superfamily II)</fullName>
    </submittedName>
</protein>
<name>A0ACC5SYD8_ENSAD</name>
<dbReference type="EMBL" id="JAGGJR010000005">
    <property type="protein sequence ID" value="MBP1873850.1"/>
    <property type="molecule type" value="Genomic_DNA"/>
</dbReference>
<proteinExistence type="predicted"/>
<reference evidence="1" key="1">
    <citation type="submission" date="2021-03" db="EMBL/GenBank/DDBJ databases">
        <title>Genomic Encyclopedia of Type Strains, Phase IV (KMG-IV): sequencing the most valuable type-strain genomes for metagenomic binning, comparative biology and taxonomic classification.</title>
        <authorList>
            <person name="Goeker M."/>
        </authorList>
    </citation>
    <scope>NUCLEOTIDE SEQUENCE</scope>
    <source>
        <strain evidence="1">DSM 18131</strain>
    </source>
</reference>
<gene>
    <name evidence="1" type="ORF">J2Z19_003569</name>
</gene>
<organism evidence="1 2">
    <name type="scientific">Ensifer adhaerens</name>
    <name type="common">Sinorhizobium morelense</name>
    <dbReference type="NCBI Taxonomy" id="106592"/>
    <lineage>
        <taxon>Bacteria</taxon>
        <taxon>Pseudomonadati</taxon>
        <taxon>Pseudomonadota</taxon>
        <taxon>Alphaproteobacteria</taxon>
        <taxon>Hyphomicrobiales</taxon>
        <taxon>Rhizobiaceae</taxon>
        <taxon>Sinorhizobium/Ensifer group</taxon>
        <taxon>Ensifer</taxon>
    </lineage>
</organism>
<keyword evidence="2" id="KW-1185">Reference proteome</keyword>
<evidence type="ECO:0000313" key="2">
    <source>
        <dbReference type="Proteomes" id="UP000823773"/>
    </source>
</evidence>
<evidence type="ECO:0000313" key="1">
    <source>
        <dbReference type="EMBL" id="MBP1873850.1"/>
    </source>
</evidence>
<accession>A0ACC5SYD8</accession>
<dbReference type="Proteomes" id="UP000823773">
    <property type="component" value="Unassembled WGS sequence"/>
</dbReference>